<dbReference type="AlphaFoldDB" id="A0A1Y5PBT3"/>
<reference evidence="1" key="1">
    <citation type="submission" date="2016-03" db="EMBL/GenBank/DDBJ databases">
        <authorList>
            <person name="Ploux O."/>
        </authorList>
    </citation>
    <scope>NUCLEOTIDE SEQUENCE</scope>
    <source>
        <strain evidence="1">UC10</strain>
    </source>
</reference>
<proteinExistence type="predicted"/>
<organism evidence="1">
    <name type="scientific">uncultured Mycobacterium sp</name>
    <dbReference type="NCBI Taxonomy" id="171292"/>
    <lineage>
        <taxon>Bacteria</taxon>
        <taxon>Bacillati</taxon>
        <taxon>Actinomycetota</taxon>
        <taxon>Actinomycetes</taxon>
        <taxon>Mycobacteriales</taxon>
        <taxon>Mycobacteriaceae</taxon>
        <taxon>Mycobacterium</taxon>
        <taxon>environmental samples</taxon>
    </lineage>
</organism>
<protein>
    <submittedName>
        <fullName evidence="1">Uncharacterized protein</fullName>
    </submittedName>
</protein>
<accession>A0A1Y5PBT3</accession>
<sequence>MANNKVKLIASLLGRYLPLPGGPAKA</sequence>
<gene>
    <name evidence="1" type="ORF">MHPYR_30161</name>
</gene>
<evidence type="ECO:0000313" key="1">
    <source>
        <dbReference type="EMBL" id="SBS76164.1"/>
    </source>
</evidence>
<name>A0A1Y5PBT3_9MYCO</name>
<dbReference type="EMBL" id="FLQS01000023">
    <property type="protein sequence ID" value="SBS76164.1"/>
    <property type="molecule type" value="Genomic_DNA"/>
</dbReference>